<feature type="binding site" evidence="8">
    <location>
        <begin position="17"/>
        <end position="24"/>
    </location>
    <ligand>
        <name>GTP</name>
        <dbReference type="ChEBI" id="CHEBI:37565"/>
    </ligand>
</feature>
<evidence type="ECO:0000256" key="6">
    <source>
        <dbReference type="ARBA" id="ARBA00023134"/>
    </source>
</evidence>
<keyword evidence="3 8" id="KW-0547">Nucleotide-binding</keyword>
<dbReference type="CDD" id="cd04088">
    <property type="entry name" value="EFG_mtEFG_II"/>
    <property type="match status" value="1"/>
</dbReference>
<dbReference type="InterPro" id="IPR000795">
    <property type="entry name" value="T_Tr_GTP-bd_dom"/>
</dbReference>
<dbReference type="FunFam" id="3.40.50.300:FF:000029">
    <property type="entry name" value="Elongation factor G"/>
    <property type="match status" value="1"/>
</dbReference>
<keyword evidence="5 8" id="KW-0648">Protein biosynthesis</keyword>
<dbReference type="CDD" id="cd03713">
    <property type="entry name" value="EFG_mtEFG_C"/>
    <property type="match status" value="1"/>
</dbReference>
<dbReference type="OrthoDB" id="9804431at2"/>
<feature type="binding site" evidence="8">
    <location>
        <begin position="88"/>
        <end position="92"/>
    </location>
    <ligand>
        <name>GTP</name>
        <dbReference type="ChEBI" id="CHEBI:37565"/>
    </ligand>
</feature>
<evidence type="ECO:0000313" key="11">
    <source>
        <dbReference type="Proteomes" id="UP000249005"/>
    </source>
</evidence>
<feature type="binding site" evidence="8">
    <location>
        <begin position="142"/>
        <end position="145"/>
    </location>
    <ligand>
        <name>GTP</name>
        <dbReference type="ChEBI" id="CHEBI:37565"/>
    </ligand>
</feature>
<dbReference type="Gene3D" id="3.30.70.870">
    <property type="entry name" value="Elongation Factor G (Translational Gtpase), domain 3"/>
    <property type="match status" value="1"/>
</dbReference>
<evidence type="ECO:0000256" key="3">
    <source>
        <dbReference type="ARBA" id="ARBA00022741"/>
    </source>
</evidence>
<dbReference type="CDD" id="cd16262">
    <property type="entry name" value="EFG_III"/>
    <property type="match status" value="1"/>
</dbReference>
<evidence type="ECO:0000256" key="2">
    <source>
        <dbReference type="ARBA" id="ARBA00017872"/>
    </source>
</evidence>
<dbReference type="FunFam" id="3.30.70.240:FF:000001">
    <property type="entry name" value="Elongation factor G"/>
    <property type="match status" value="1"/>
</dbReference>
<dbReference type="InterPro" id="IPR004161">
    <property type="entry name" value="EFTu-like_2"/>
</dbReference>
<dbReference type="InterPro" id="IPR027417">
    <property type="entry name" value="P-loop_NTPase"/>
</dbReference>
<evidence type="ECO:0000256" key="8">
    <source>
        <dbReference type="HAMAP-Rule" id="MF_00054"/>
    </source>
</evidence>
<feature type="domain" description="Tr-type G" evidence="9">
    <location>
        <begin position="8"/>
        <end position="290"/>
    </location>
</feature>
<accession>A0A2X4U5P7</accession>
<dbReference type="FunFam" id="3.30.70.870:FF:000001">
    <property type="entry name" value="Elongation factor G"/>
    <property type="match status" value="1"/>
</dbReference>
<reference evidence="10 11" key="1">
    <citation type="submission" date="2018-06" db="EMBL/GenBank/DDBJ databases">
        <authorList>
            <consortium name="Pathogen Informatics"/>
            <person name="Doyle S."/>
        </authorList>
    </citation>
    <scope>NUCLEOTIDE SEQUENCE [LARGE SCALE GENOMIC DNA]</scope>
    <source>
        <strain evidence="10 11">NCTC12151</strain>
    </source>
</reference>
<dbReference type="InterPro" id="IPR035649">
    <property type="entry name" value="EFG_V"/>
</dbReference>
<dbReference type="SUPFAM" id="SSF52540">
    <property type="entry name" value="P-loop containing nucleoside triphosphate hydrolases"/>
    <property type="match status" value="1"/>
</dbReference>
<dbReference type="InterPro" id="IPR005225">
    <property type="entry name" value="Small_GTP-bd"/>
</dbReference>
<evidence type="ECO:0000256" key="5">
    <source>
        <dbReference type="ARBA" id="ARBA00022917"/>
    </source>
</evidence>
<comment type="subcellular location">
    <subcellularLocation>
        <location evidence="8">Cytoplasm</location>
    </subcellularLocation>
</comment>
<dbReference type="Pfam" id="PF03764">
    <property type="entry name" value="EFG_IV"/>
    <property type="match status" value="1"/>
</dbReference>
<dbReference type="InterPro" id="IPR041095">
    <property type="entry name" value="EFG_II"/>
</dbReference>
<dbReference type="SMART" id="SM00838">
    <property type="entry name" value="EFG_C"/>
    <property type="match status" value="1"/>
</dbReference>
<dbReference type="Pfam" id="PF00009">
    <property type="entry name" value="GTP_EFTU"/>
    <property type="match status" value="1"/>
</dbReference>
<dbReference type="Gene3D" id="3.40.50.300">
    <property type="entry name" value="P-loop containing nucleotide triphosphate hydrolases"/>
    <property type="match status" value="1"/>
</dbReference>
<dbReference type="InterPro" id="IPR000640">
    <property type="entry name" value="EFG_V-like"/>
</dbReference>
<dbReference type="KEGG" id="lri:NCTC12151_00350"/>
<dbReference type="Pfam" id="PF14492">
    <property type="entry name" value="EFG_III"/>
    <property type="match status" value="1"/>
</dbReference>
<evidence type="ECO:0000256" key="7">
    <source>
        <dbReference type="ARBA" id="ARBA00024731"/>
    </source>
</evidence>
<dbReference type="Gene3D" id="2.40.30.10">
    <property type="entry name" value="Translation factors"/>
    <property type="match status" value="1"/>
</dbReference>
<keyword evidence="11" id="KW-1185">Reference proteome</keyword>
<evidence type="ECO:0000259" key="9">
    <source>
        <dbReference type="PROSITE" id="PS51722"/>
    </source>
</evidence>
<dbReference type="InterPro" id="IPR005517">
    <property type="entry name" value="Transl_elong_EFG/EF2_IV"/>
</dbReference>
<keyword evidence="6 8" id="KW-0342">GTP-binding</keyword>
<dbReference type="InterPro" id="IPR047872">
    <property type="entry name" value="EFG_IV"/>
</dbReference>
<dbReference type="SMART" id="SM00889">
    <property type="entry name" value="EFG_IV"/>
    <property type="match status" value="1"/>
</dbReference>
<organism evidence="10 11">
    <name type="scientific">Leminorella richardii</name>
    <dbReference type="NCBI Taxonomy" id="158841"/>
    <lineage>
        <taxon>Bacteria</taxon>
        <taxon>Pseudomonadati</taxon>
        <taxon>Pseudomonadota</taxon>
        <taxon>Gammaproteobacteria</taxon>
        <taxon>Enterobacterales</taxon>
        <taxon>Budviciaceae</taxon>
        <taxon>Leminorella</taxon>
    </lineage>
</organism>
<evidence type="ECO:0000256" key="4">
    <source>
        <dbReference type="ARBA" id="ARBA00022768"/>
    </source>
</evidence>
<keyword evidence="8" id="KW-0963">Cytoplasm</keyword>
<comment type="similarity">
    <text evidence="1 8">Belongs to the TRAFAC class translation factor GTPase superfamily. Classic translation factor GTPase family. EF-G/EF-2 subfamily.</text>
</comment>
<dbReference type="InterPro" id="IPR009000">
    <property type="entry name" value="Transl_B-barrel_sf"/>
</dbReference>
<dbReference type="InterPro" id="IPR009022">
    <property type="entry name" value="EFG_III"/>
</dbReference>
<dbReference type="PANTHER" id="PTHR43261:SF1">
    <property type="entry name" value="RIBOSOME-RELEASING FACTOR 2, MITOCHONDRIAL"/>
    <property type="match status" value="1"/>
</dbReference>
<dbReference type="SUPFAM" id="SSF50447">
    <property type="entry name" value="Translation proteins"/>
    <property type="match status" value="1"/>
</dbReference>
<dbReference type="SUPFAM" id="SSF54980">
    <property type="entry name" value="EF-G C-terminal domain-like"/>
    <property type="match status" value="2"/>
</dbReference>
<dbReference type="NCBIfam" id="TIGR00231">
    <property type="entry name" value="small_GTP"/>
    <property type="match status" value="1"/>
</dbReference>
<dbReference type="GO" id="GO:0097216">
    <property type="term" value="F:guanosine tetraphosphate binding"/>
    <property type="evidence" value="ECO:0007669"/>
    <property type="project" value="UniProtKB-ARBA"/>
</dbReference>
<dbReference type="Gene3D" id="3.30.230.10">
    <property type="match status" value="1"/>
</dbReference>
<keyword evidence="4 8" id="KW-0251">Elongation factor</keyword>
<dbReference type="CDD" id="cd01434">
    <property type="entry name" value="EFG_mtEFG1_IV"/>
    <property type="match status" value="1"/>
</dbReference>
<dbReference type="GO" id="GO:0032790">
    <property type="term" value="P:ribosome disassembly"/>
    <property type="evidence" value="ECO:0007669"/>
    <property type="project" value="TreeGrafter"/>
</dbReference>
<dbReference type="PROSITE" id="PS51722">
    <property type="entry name" value="G_TR_2"/>
    <property type="match status" value="1"/>
</dbReference>
<dbReference type="SUPFAM" id="SSF54211">
    <property type="entry name" value="Ribosomal protein S5 domain 2-like"/>
    <property type="match status" value="1"/>
</dbReference>
<dbReference type="Gene3D" id="3.30.70.240">
    <property type="match status" value="1"/>
</dbReference>
<name>A0A2X4U5P7_9GAMM</name>
<dbReference type="PRINTS" id="PR00315">
    <property type="entry name" value="ELONGATNFCT"/>
</dbReference>
<dbReference type="GO" id="GO:0003746">
    <property type="term" value="F:translation elongation factor activity"/>
    <property type="evidence" value="ECO:0007669"/>
    <property type="project" value="UniProtKB-UniRule"/>
</dbReference>
<dbReference type="EMBL" id="LS483470">
    <property type="protein sequence ID" value="SQI35096.1"/>
    <property type="molecule type" value="Genomic_DNA"/>
</dbReference>
<dbReference type="Pfam" id="PF03144">
    <property type="entry name" value="GTP_EFTU_D2"/>
    <property type="match status" value="1"/>
</dbReference>
<dbReference type="InterPro" id="IPR035647">
    <property type="entry name" value="EFG_III/V"/>
</dbReference>
<dbReference type="Pfam" id="PF00679">
    <property type="entry name" value="EFG_C"/>
    <property type="match status" value="1"/>
</dbReference>
<dbReference type="FunFam" id="2.40.30.10:FF:000006">
    <property type="entry name" value="Elongation factor G"/>
    <property type="match status" value="1"/>
</dbReference>
<sequence length="702" mass="77557">MARTTPIERYRNIGISAHIDAGKTTTTERILFYTGVNHKIGETHEGTATMDWMAQEQERGITITSAATTAFWSGMAKQFDAHRINIIDTPGHVDFTIEVERSMRVLDGAVMVYCAVGGVQPQSETVWRQANKYQVPRIAFVNKMDRMGANFLRVVEQMKTRLAANAVPLQLPIGAEEHFTGIVDLVKMKAINWSEEDQGVTFTYEDVPESMLELAQEWRQTLVESAAEASEELMDKYLGGEELSEEEIKKALRQRVLANEIILVTCGSAFKNKGVQAMLDAVIEYLPAPTDVPAINGVLTDGETHAERHANDDEPFSALAFKIATDPFVGNLTFFRVYSGVVNSGDTVLNAVKDKRERFGRIVQMHANKREEIKEVRAGDIAAAIGLKDVTTGDTLCDQAKPIILERMEFPEPVIAVAVEPKTKADQEKMGIALGRLAQEDPSFRVQTDEETGQTIISGMGELHLDIIVDRMRREFNVEANVGKPQVAYRETIRSMVTDIEGKHAKQSGGRGQYGHVVIDMGPLEAGGPGYEFINDIKGGVIPGEYIPAVDKGIQEQLKSGPLAGYPVVDIKIRLHYGSYHDVDSSELAFKLAASLAFKDGFMKAKPVLLEPIMKVEVETPEDYMGDVIGDLNRRRGIIDGMEDMATGKIVRAQVPLSEMFGYATDLRSQTQGRASYSMEFLKYSEAPANVATAIIESRKAK</sequence>
<dbReference type="PANTHER" id="PTHR43261">
    <property type="entry name" value="TRANSLATION ELONGATION FACTOR G-RELATED"/>
    <property type="match status" value="1"/>
</dbReference>
<evidence type="ECO:0000313" key="10">
    <source>
        <dbReference type="EMBL" id="SQI35096.1"/>
    </source>
</evidence>
<protein>
    <recommendedName>
        <fullName evidence="2 8">Elongation factor G</fullName>
        <shortName evidence="8">EF-G</shortName>
    </recommendedName>
</protein>
<dbReference type="Proteomes" id="UP000249005">
    <property type="component" value="Chromosome 1"/>
</dbReference>
<dbReference type="InterPro" id="IPR031157">
    <property type="entry name" value="G_TR_CS"/>
</dbReference>
<dbReference type="FunFam" id="3.30.230.10:FF:000003">
    <property type="entry name" value="Elongation factor G"/>
    <property type="match status" value="1"/>
</dbReference>
<dbReference type="GO" id="GO:0005525">
    <property type="term" value="F:GTP binding"/>
    <property type="evidence" value="ECO:0007669"/>
    <property type="project" value="UniProtKB-UniRule"/>
</dbReference>
<dbReference type="GO" id="GO:0003924">
    <property type="term" value="F:GTPase activity"/>
    <property type="evidence" value="ECO:0007669"/>
    <property type="project" value="InterPro"/>
</dbReference>
<dbReference type="InterPro" id="IPR020568">
    <property type="entry name" value="Ribosomal_Su5_D2-typ_SF"/>
</dbReference>
<dbReference type="NCBIfam" id="TIGR00484">
    <property type="entry name" value="EF-G"/>
    <property type="match status" value="1"/>
</dbReference>
<dbReference type="PROSITE" id="PS00301">
    <property type="entry name" value="G_TR_1"/>
    <property type="match status" value="1"/>
</dbReference>
<dbReference type="NCBIfam" id="NF009381">
    <property type="entry name" value="PRK12740.1-5"/>
    <property type="match status" value="1"/>
</dbReference>
<dbReference type="AlphaFoldDB" id="A0A2X4U5P7"/>
<dbReference type="HAMAP" id="MF_00054_B">
    <property type="entry name" value="EF_G_EF_2_B"/>
    <property type="match status" value="1"/>
</dbReference>
<dbReference type="InterPro" id="IPR014721">
    <property type="entry name" value="Ribsml_uS5_D2-typ_fold_subgr"/>
</dbReference>
<dbReference type="RefSeq" id="WP_111739026.1">
    <property type="nucleotide sequence ID" value="NZ_LR698987.1"/>
</dbReference>
<comment type="function">
    <text evidence="7 8">Catalyzes the GTP-dependent ribosomal translocation step during translation elongation. During this step, the ribosome changes from the pre-translocational (PRE) to the post-translocational (POST) state as the newly formed A-site-bound peptidyl-tRNA and P-site-bound deacylated tRNA move to the P and E sites, respectively. Catalyzes the coordinated movement of the two tRNA molecules, the mRNA and conformational changes in the ribosome.</text>
</comment>
<proteinExistence type="inferred from homology"/>
<evidence type="ECO:0000256" key="1">
    <source>
        <dbReference type="ARBA" id="ARBA00005870"/>
    </source>
</evidence>
<dbReference type="CDD" id="cd01886">
    <property type="entry name" value="EF-G"/>
    <property type="match status" value="1"/>
</dbReference>
<dbReference type="InterPro" id="IPR004540">
    <property type="entry name" value="Transl_elong_EFG/EF2"/>
</dbReference>
<dbReference type="GO" id="GO:0005737">
    <property type="term" value="C:cytoplasm"/>
    <property type="evidence" value="ECO:0007669"/>
    <property type="project" value="UniProtKB-SubCell"/>
</dbReference>
<gene>
    <name evidence="8 10" type="primary">fusA</name>
    <name evidence="10" type="ORF">NCTC12151_00350</name>
</gene>